<accession>A0ABT8R9R6</accession>
<dbReference type="Proteomes" id="UP001168528">
    <property type="component" value="Unassembled WGS sequence"/>
</dbReference>
<proteinExistence type="predicted"/>
<protein>
    <submittedName>
        <fullName evidence="1">Uncharacterized protein</fullName>
    </submittedName>
</protein>
<organism evidence="1 2">
    <name type="scientific">Rhodocytophaga aerolata</name>
    <dbReference type="NCBI Taxonomy" id="455078"/>
    <lineage>
        <taxon>Bacteria</taxon>
        <taxon>Pseudomonadati</taxon>
        <taxon>Bacteroidota</taxon>
        <taxon>Cytophagia</taxon>
        <taxon>Cytophagales</taxon>
        <taxon>Rhodocytophagaceae</taxon>
        <taxon>Rhodocytophaga</taxon>
    </lineage>
</organism>
<dbReference type="RefSeq" id="WP_302038803.1">
    <property type="nucleotide sequence ID" value="NZ_JAUKPO010000009.1"/>
</dbReference>
<evidence type="ECO:0000313" key="2">
    <source>
        <dbReference type="Proteomes" id="UP001168528"/>
    </source>
</evidence>
<dbReference type="EMBL" id="JAUKPO010000009">
    <property type="protein sequence ID" value="MDO1447998.1"/>
    <property type="molecule type" value="Genomic_DNA"/>
</dbReference>
<evidence type="ECO:0000313" key="1">
    <source>
        <dbReference type="EMBL" id="MDO1447998.1"/>
    </source>
</evidence>
<comment type="caution">
    <text evidence="1">The sequence shown here is derived from an EMBL/GenBank/DDBJ whole genome shotgun (WGS) entry which is preliminary data.</text>
</comment>
<gene>
    <name evidence="1" type="ORF">Q0590_17125</name>
</gene>
<name>A0ABT8R9R6_9BACT</name>
<reference evidence="1" key="1">
    <citation type="submission" date="2023-07" db="EMBL/GenBank/DDBJ databases">
        <title>The genome sequence of Rhodocytophaga aerolata KACC 12507.</title>
        <authorList>
            <person name="Zhang X."/>
        </authorList>
    </citation>
    <scope>NUCLEOTIDE SEQUENCE</scope>
    <source>
        <strain evidence="1">KACC 12507</strain>
    </source>
</reference>
<keyword evidence="2" id="KW-1185">Reference proteome</keyword>
<sequence length="73" mass="9008">MRPQLEHLQLLENYLHQHLPEEQRQDVEIRLLWDKEWQQNVSSQQVAYEAIRCEGRKQLRKELEAIHTRLFCK</sequence>